<keyword evidence="2" id="KW-0812">Transmembrane</keyword>
<dbReference type="EMBL" id="CP036276">
    <property type="protein sequence ID" value="QDU43544.1"/>
    <property type="molecule type" value="Genomic_DNA"/>
</dbReference>
<dbReference type="PANTHER" id="PTHR30632:SF0">
    <property type="entry name" value="SULFATE-BINDING PROTEIN"/>
    <property type="match status" value="1"/>
</dbReference>
<organism evidence="3 4">
    <name type="scientific">Symmachiella dynata</name>
    <dbReference type="NCBI Taxonomy" id="2527995"/>
    <lineage>
        <taxon>Bacteria</taxon>
        <taxon>Pseudomonadati</taxon>
        <taxon>Planctomycetota</taxon>
        <taxon>Planctomycetia</taxon>
        <taxon>Planctomycetales</taxon>
        <taxon>Planctomycetaceae</taxon>
        <taxon>Symmachiella</taxon>
    </lineage>
</organism>
<reference evidence="3 4" key="1">
    <citation type="submission" date="2019-02" db="EMBL/GenBank/DDBJ databases">
        <title>Deep-cultivation of Planctomycetes and their phenomic and genomic characterization uncovers novel biology.</title>
        <authorList>
            <person name="Wiegand S."/>
            <person name="Jogler M."/>
            <person name="Boedeker C."/>
            <person name="Pinto D."/>
            <person name="Vollmers J."/>
            <person name="Rivas-Marin E."/>
            <person name="Kohn T."/>
            <person name="Peeters S.H."/>
            <person name="Heuer A."/>
            <person name="Rast P."/>
            <person name="Oberbeckmann S."/>
            <person name="Bunk B."/>
            <person name="Jeske O."/>
            <person name="Meyerdierks A."/>
            <person name="Storesund J.E."/>
            <person name="Kallscheuer N."/>
            <person name="Luecker S."/>
            <person name="Lage O.M."/>
            <person name="Pohl T."/>
            <person name="Merkel B.J."/>
            <person name="Hornburger P."/>
            <person name="Mueller R.-W."/>
            <person name="Bruemmer F."/>
            <person name="Labrenz M."/>
            <person name="Spormann A.M."/>
            <person name="Op den Camp H."/>
            <person name="Overmann J."/>
            <person name="Amann R."/>
            <person name="Jetten M.S.M."/>
            <person name="Mascher T."/>
            <person name="Medema M.H."/>
            <person name="Devos D.P."/>
            <person name="Kaster A.-K."/>
            <person name="Ovreas L."/>
            <person name="Rohde M."/>
            <person name="Galperin M.Y."/>
            <person name="Jogler C."/>
        </authorList>
    </citation>
    <scope>NUCLEOTIDE SEQUENCE [LARGE SCALE GENOMIC DNA]</scope>
    <source>
        <strain evidence="3 4">Mal52</strain>
    </source>
</reference>
<protein>
    <submittedName>
        <fullName evidence="3">Binding protein</fullName>
    </submittedName>
</protein>
<dbReference type="Pfam" id="PF13531">
    <property type="entry name" value="SBP_bac_11"/>
    <property type="match status" value="2"/>
</dbReference>
<feature type="region of interest" description="Disordered" evidence="1">
    <location>
        <begin position="523"/>
        <end position="545"/>
    </location>
</feature>
<dbReference type="AlphaFoldDB" id="A0A517ZM47"/>
<evidence type="ECO:0000256" key="2">
    <source>
        <dbReference type="SAM" id="Phobius"/>
    </source>
</evidence>
<evidence type="ECO:0000256" key="1">
    <source>
        <dbReference type="SAM" id="MobiDB-lite"/>
    </source>
</evidence>
<dbReference type="SUPFAM" id="SSF53850">
    <property type="entry name" value="Periplasmic binding protein-like II"/>
    <property type="match status" value="2"/>
</dbReference>
<dbReference type="KEGG" id="sdyn:Mal52_20200"/>
<dbReference type="PANTHER" id="PTHR30632">
    <property type="entry name" value="MOLYBDATE-BINDING PERIPLASMIC PROTEIN"/>
    <property type="match status" value="1"/>
</dbReference>
<gene>
    <name evidence="3" type="ORF">Mal52_20200</name>
</gene>
<proteinExistence type="predicted"/>
<dbReference type="Gene3D" id="3.40.190.10">
    <property type="entry name" value="Periplasmic binding protein-like II"/>
    <property type="match status" value="3"/>
</dbReference>
<name>A0A517ZM47_9PLAN</name>
<dbReference type="InterPro" id="IPR050682">
    <property type="entry name" value="ModA/WtpA"/>
</dbReference>
<dbReference type="GO" id="GO:0015689">
    <property type="term" value="P:molybdate ion transport"/>
    <property type="evidence" value="ECO:0007669"/>
    <property type="project" value="TreeGrafter"/>
</dbReference>
<feature type="transmembrane region" description="Helical" evidence="2">
    <location>
        <begin position="20"/>
        <end position="38"/>
    </location>
</feature>
<keyword evidence="4" id="KW-1185">Reference proteome</keyword>
<sequence>MRRNKEYLPTSRSGAVNSLYLFAGIVLLVLVGLGWVLVDMGAVQAKRGDELFMYCAAGMRVPIEKIVADYEREFGVPVRVTYDGSNTLLSAITAHQKGDLYLAADDLYIKQAQDTGLVQEMLPLAVMRPVIAVAKGNPKNIQSLDDLFRDGVKTALGNPEQAAVGKMTKKLLTDSGHWEKLEARVTETGVFEPTVPAVANAVKVGAIDAGVIWDTTAKIFPGLDYVAVPELDPGASDVTLGVLTSSNQPTAALHFARYVAARDKGLPVFSEGGWEVVEGDVWADRPELTFYCGSVNRRAVEPVLEAFQKREGVVVNTVYNGCGILTGQMRTIVDQDQGKGFPDTYMACDVYYLDTVKEMFQDAVNVSDTEVVIAVQKGNPKNITSLQDLTKPGMRVSVGQPKQCTIGVLTKQLLEQEGVYEGVMDNVVTQTTTSALLVPTVATGSLDAALAYATDTLAEGDKIDVVRIESPAGKAVQPFSIARSSDQKYLSRRLYTAISQSKDEFEEAGFHWRLDDVTGIEGAERLPGTQGTDFLDSPATISSPK</sequence>
<keyword evidence="2" id="KW-0472">Membrane</keyword>
<evidence type="ECO:0000313" key="4">
    <source>
        <dbReference type="Proteomes" id="UP000319383"/>
    </source>
</evidence>
<evidence type="ECO:0000313" key="3">
    <source>
        <dbReference type="EMBL" id="QDU43544.1"/>
    </source>
</evidence>
<dbReference type="Proteomes" id="UP000319383">
    <property type="component" value="Chromosome"/>
</dbReference>
<accession>A0A517ZM47</accession>
<dbReference type="GO" id="GO:0030973">
    <property type="term" value="F:molybdate ion binding"/>
    <property type="evidence" value="ECO:0007669"/>
    <property type="project" value="TreeGrafter"/>
</dbReference>
<dbReference type="RefSeq" id="WP_197534779.1">
    <property type="nucleotide sequence ID" value="NZ_CP036276.1"/>
</dbReference>
<keyword evidence="2" id="KW-1133">Transmembrane helix</keyword>